<dbReference type="InterPro" id="IPR018669">
    <property type="entry name" value="Toxin_HigB"/>
</dbReference>
<gene>
    <name evidence="1" type="ORF">EP073_05290</name>
</gene>
<dbReference type="AlphaFoldDB" id="A0A410JXB4"/>
<dbReference type="KEGG" id="gtl:EP073_05290"/>
<organism evidence="1 2">
    <name type="scientific">Geovibrio thiophilus</name>
    <dbReference type="NCBI Taxonomy" id="139438"/>
    <lineage>
        <taxon>Bacteria</taxon>
        <taxon>Pseudomonadati</taxon>
        <taxon>Deferribacterota</taxon>
        <taxon>Deferribacteres</taxon>
        <taxon>Deferribacterales</taxon>
        <taxon>Geovibrionaceae</taxon>
        <taxon>Geovibrio</taxon>
    </lineage>
</organism>
<dbReference type="GO" id="GO:0110001">
    <property type="term" value="C:toxin-antitoxin complex"/>
    <property type="evidence" value="ECO:0007669"/>
    <property type="project" value="InterPro"/>
</dbReference>
<proteinExistence type="predicted"/>
<dbReference type="RefSeq" id="WP_128466122.1">
    <property type="nucleotide sequence ID" value="NZ_CP035108.1"/>
</dbReference>
<dbReference type="GO" id="GO:0004519">
    <property type="term" value="F:endonuclease activity"/>
    <property type="evidence" value="ECO:0007669"/>
    <property type="project" value="InterPro"/>
</dbReference>
<dbReference type="EMBL" id="CP035108">
    <property type="protein sequence ID" value="QAR32836.1"/>
    <property type="molecule type" value="Genomic_DNA"/>
</dbReference>
<dbReference type="GO" id="GO:0003723">
    <property type="term" value="F:RNA binding"/>
    <property type="evidence" value="ECO:0007669"/>
    <property type="project" value="InterPro"/>
</dbReference>
<reference evidence="1 2" key="1">
    <citation type="submission" date="2019-01" db="EMBL/GenBank/DDBJ databases">
        <title>Geovibrio thiophilus DSM 11263, complete genome.</title>
        <authorList>
            <person name="Spring S."/>
            <person name="Bunk B."/>
            <person name="Sproer C."/>
        </authorList>
    </citation>
    <scope>NUCLEOTIDE SEQUENCE [LARGE SCALE GENOMIC DNA]</scope>
    <source>
        <strain evidence="1 2">DSM 11263</strain>
    </source>
</reference>
<sequence>MRIIARKTLTEFYTLHPDSRNALEAWFYEAKQAKWQSFNCIKEKYRSVSIISGNRAVFNICGNKYRLIVKLHYTAGLVYIRFIGTHKEYDKINAAEV</sequence>
<evidence type="ECO:0000313" key="2">
    <source>
        <dbReference type="Proteomes" id="UP000287502"/>
    </source>
</evidence>
<protein>
    <submittedName>
        <fullName evidence="1">Type II toxin-antitoxin system HigB family toxin</fullName>
    </submittedName>
</protein>
<dbReference type="Pfam" id="PF09907">
    <property type="entry name" value="HigB_toxin"/>
    <property type="match status" value="1"/>
</dbReference>
<dbReference type="Proteomes" id="UP000287502">
    <property type="component" value="Chromosome"/>
</dbReference>
<name>A0A410JXB4_9BACT</name>
<dbReference type="OrthoDB" id="9799912at2"/>
<keyword evidence="2" id="KW-1185">Reference proteome</keyword>
<evidence type="ECO:0000313" key="1">
    <source>
        <dbReference type="EMBL" id="QAR32836.1"/>
    </source>
</evidence>
<accession>A0A410JXB4</accession>